<feature type="chain" id="PRO_5032891903" evidence="3">
    <location>
        <begin position="24"/>
        <end position="263"/>
    </location>
</feature>
<organism evidence="4 5">
    <name type="scientific">Tribonema minus</name>
    <dbReference type="NCBI Taxonomy" id="303371"/>
    <lineage>
        <taxon>Eukaryota</taxon>
        <taxon>Sar</taxon>
        <taxon>Stramenopiles</taxon>
        <taxon>Ochrophyta</taxon>
        <taxon>PX clade</taxon>
        <taxon>Xanthophyceae</taxon>
        <taxon>Tribonematales</taxon>
        <taxon>Tribonemataceae</taxon>
        <taxon>Tribonema</taxon>
    </lineage>
</organism>
<evidence type="ECO:0000256" key="2">
    <source>
        <dbReference type="SAM" id="Phobius"/>
    </source>
</evidence>
<dbReference type="OrthoDB" id="4350at2759"/>
<reference evidence="4" key="1">
    <citation type="submission" date="2021-02" db="EMBL/GenBank/DDBJ databases">
        <title>First Annotated Genome of the Yellow-green Alga Tribonema minus.</title>
        <authorList>
            <person name="Mahan K.M."/>
        </authorList>
    </citation>
    <scope>NUCLEOTIDE SEQUENCE</scope>
    <source>
        <strain evidence="4">UTEX B ZZ1240</strain>
    </source>
</reference>
<keyword evidence="2" id="KW-1133">Transmembrane helix</keyword>
<evidence type="ECO:0000313" key="5">
    <source>
        <dbReference type="Proteomes" id="UP000664859"/>
    </source>
</evidence>
<protein>
    <submittedName>
        <fullName evidence="4">Uncharacterized protein</fullName>
    </submittedName>
</protein>
<feature type="signal peptide" evidence="3">
    <location>
        <begin position="1"/>
        <end position="23"/>
    </location>
</feature>
<keyword evidence="2" id="KW-0472">Membrane</keyword>
<keyword evidence="2" id="KW-0812">Transmembrane</keyword>
<comment type="caution">
    <text evidence="4">The sequence shown here is derived from an EMBL/GenBank/DDBJ whole genome shotgun (WGS) entry which is preliminary data.</text>
</comment>
<sequence length="263" mass="28301">MACSMQILLLAVCLALASFQAAAFTGPVSALRAAAVTKASCRRSAALRMAQEQETETEETEGEGKSKVKKGPTWMYNKNGVAYAPWMVDTFDPENIAKVEAAMEARRLAKLNTVAESVGDLARDPQAMELSGLGLNIKQVNGNDVELEWKTGDEAGNLGFVVSKRRGKTDEWTQIASYKDWAPLNSKGEQGGRYTFVDPDCEQGTWVYRVSDVNSNGSRNDLCQALIEVQSASDALQAKAAVALFGVVVVAAIASAFLIDPLQ</sequence>
<keyword evidence="3" id="KW-0732">Signal</keyword>
<evidence type="ECO:0000256" key="3">
    <source>
        <dbReference type="SAM" id="SignalP"/>
    </source>
</evidence>
<name>A0A835Z5V8_9STRA</name>
<keyword evidence="5" id="KW-1185">Reference proteome</keyword>
<proteinExistence type="predicted"/>
<dbReference type="InterPro" id="IPR013783">
    <property type="entry name" value="Ig-like_fold"/>
</dbReference>
<evidence type="ECO:0000313" key="4">
    <source>
        <dbReference type="EMBL" id="KAG5187018.1"/>
    </source>
</evidence>
<gene>
    <name evidence="4" type="ORF">JKP88DRAFT_235617</name>
</gene>
<feature type="transmembrane region" description="Helical" evidence="2">
    <location>
        <begin position="240"/>
        <end position="259"/>
    </location>
</feature>
<dbReference type="Proteomes" id="UP000664859">
    <property type="component" value="Unassembled WGS sequence"/>
</dbReference>
<evidence type="ECO:0000256" key="1">
    <source>
        <dbReference type="SAM" id="MobiDB-lite"/>
    </source>
</evidence>
<feature type="region of interest" description="Disordered" evidence="1">
    <location>
        <begin position="47"/>
        <end position="68"/>
    </location>
</feature>
<dbReference type="EMBL" id="JAFCMP010000098">
    <property type="protein sequence ID" value="KAG5187018.1"/>
    <property type="molecule type" value="Genomic_DNA"/>
</dbReference>
<dbReference type="AlphaFoldDB" id="A0A835Z5V8"/>
<accession>A0A835Z5V8</accession>
<dbReference type="Gene3D" id="2.60.40.10">
    <property type="entry name" value="Immunoglobulins"/>
    <property type="match status" value="1"/>
</dbReference>